<dbReference type="PANTHER" id="PTHR43334">
    <property type="entry name" value="ACETATE--COA LIGASE [ADP-FORMING]"/>
    <property type="match status" value="1"/>
</dbReference>
<evidence type="ECO:0000259" key="4">
    <source>
        <dbReference type="SMART" id="SM00881"/>
    </source>
</evidence>
<dbReference type="SMART" id="SM00881">
    <property type="entry name" value="CoA_binding"/>
    <property type="match status" value="1"/>
</dbReference>
<dbReference type="Gene3D" id="3.40.50.720">
    <property type="entry name" value="NAD(P)-binding Rossmann-like Domain"/>
    <property type="match status" value="1"/>
</dbReference>
<dbReference type="STRING" id="1618350.UR67_C0001G0070"/>
<dbReference type="InterPro" id="IPR051538">
    <property type="entry name" value="Acyl-CoA_Synth/Transferase"/>
</dbReference>
<keyword evidence="1" id="KW-0436">Ligase</keyword>
<organism evidence="5 6">
    <name type="scientific">candidate division CPR3 bacterium GW2011_GWF2_35_18</name>
    <dbReference type="NCBI Taxonomy" id="1618350"/>
    <lineage>
        <taxon>Bacteria</taxon>
        <taxon>Bacteria division CPR3</taxon>
    </lineage>
</organism>
<dbReference type="SUPFAM" id="SSF56059">
    <property type="entry name" value="Glutathione synthetase ATP-binding domain-like"/>
    <property type="match status" value="1"/>
</dbReference>
<reference evidence="5 6" key="1">
    <citation type="journal article" date="2015" name="Nature">
        <title>rRNA introns, odd ribosomes, and small enigmatic genomes across a large radiation of phyla.</title>
        <authorList>
            <person name="Brown C.T."/>
            <person name="Hug L.A."/>
            <person name="Thomas B.C."/>
            <person name="Sharon I."/>
            <person name="Castelle C.J."/>
            <person name="Singh A."/>
            <person name="Wilkins M.J."/>
            <person name="Williams K.H."/>
            <person name="Banfield J.F."/>
        </authorList>
    </citation>
    <scope>NUCLEOTIDE SEQUENCE [LARGE SCALE GENOMIC DNA]</scope>
</reference>
<dbReference type="SUPFAM" id="SSF52210">
    <property type="entry name" value="Succinyl-CoA synthetase domains"/>
    <property type="match status" value="2"/>
</dbReference>
<dbReference type="InterPro" id="IPR032875">
    <property type="entry name" value="Succ_CoA_lig_flav_dom"/>
</dbReference>
<dbReference type="GO" id="GO:0043758">
    <property type="term" value="F:acetate-CoA ligase (ADP-forming) activity"/>
    <property type="evidence" value="ECO:0007669"/>
    <property type="project" value="InterPro"/>
</dbReference>
<evidence type="ECO:0000256" key="2">
    <source>
        <dbReference type="ARBA" id="ARBA00022741"/>
    </source>
</evidence>
<gene>
    <name evidence="5" type="ORF">UR67_C0001G0070</name>
</gene>
<dbReference type="Gene3D" id="3.30.470.20">
    <property type="entry name" value="ATP-grasp fold, B domain"/>
    <property type="match status" value="1"/>
</dbReference>
<dbReference type="Gene3D" id="3.30.1490.20">
    <property type="entry name" value="ATP-grasp fold, A domain"/>
    <property type="match status" value="1"/>
</dbReference>
<dbReference type="InterPro" id="IPR043938">
    <property type="entry name" value="Ligase_CoA_dom"/>
</dbReference>
<evidence type="ECO:0000313" key="5">
    <source>
        <dbReference type="EMBL" id="KKP70161.1"/>
    </source>
</evidence>
<dbReference type="Proteomes" id="UP000034581">
    <property type="component" value="Unassembled WGS sequence"/>
</dbReference>
<dbReference type="GO" id="GO:0005524">
    <property type="term" value="F:ATP binding"/>
    <property type="evidence" value="ECO:0007669"/>
    <property type="project" value="UniProtKB-KW"/>
</dbReference>
<dbReference type="Pfam" id="PF19045">
    <property type="entry name" value="Ligase_CoA_2"/>
    <property type="match status" value="1"/>
</dbReference>
<keyword evidence="2" id="KW-0547">Nucleotide-binding</keyword>
<dbReference type="EMBL" id="LBQB01000001">
    <property type="protein sequence ID" value="KKP70161.1"/>
    <property type="molecule type" value="Genomic_DNA"/>
</dbReference>
<evidence type="ECO:0000313" key="6">
    <source>
        <dbReference type="Proteomes" id="UP000034581"/>
    </source>
</evidence>
<name>A0A0G0C270_UNCC3</name>
<dbReference type="PANTHER" id="PTHR43334:SF1">
    <property type="entry name" value="3-HYDROXYPROPIONATE--COA LIGASE [ADP-FORMING]"/>
    <property type="match status" value="1"/>
</dbReference>
<dbReference type="InterPro" id="IPR036291">
    <property type="entry name" value="NAD(P)-bd_dom_sf"/>
</dbReference>
<dbReference type="Pfam" id="PF13380">
    <property type="entry name" value="CoA_binding_2"/>
    <property type="match status" value="1"/>
</dbReference>
<evidence type="ECO:0000256" key="1">
    <source>
        <dbReference type="ARBA" id="ARBA00022598"/>
    </source>
</evidence>
<comment type="caution">
    <text evidence="5">The sequence shown here is derived from an EMBL/GenBank/DDBJ whole genome shotgun (WGS) entry which is preliminary data.</text>
</comment>
<dbReference type="Gene3D" id="3.40.50.261">
    <property type="entry name" value="Succinyl-CoA synthetase domains"/>
    <property type="match status" value="2"/>
</dbReference>
<dbReference type="InterPro" id="IPR013815">
    <property type="entry name" value="ATP_grasp_subdomain_1"/>
</dbReference>
<keyword evidence="3" id="KW-0067">ATP-binding</keyword>
<dbReference type="InterPro" id="IPR003781">
    <property type="entry name" value="CoA-bd"/>
</dbReference>
<accession>A0A0G0C270</accession>
<dbReference type="PATRIC" id="fig|1618350.3.peg.76"/>
<dbReference type="SUPFAM" id="SSF51735">
    <property type="entry name" value="NAD(P)-binding Rossmann-fold domains"/>
    <property type="match status" value="1"/>
</dbReference>
<dbReference type="AlphaFoldDB" id="A0A0G0C270"/>
<dbReference type="Pfam" id="PF13607">
    <property type="entry name" value="Succ_CoA_lig"/>
    <property type="match status" value="1"/>
</dbReference>
<evidence type="ECO:0000256" key="3">
    <source>
        <dbReference type="ARBA" id="ARBA00022840"/>
    </source>
</evidence>
<sequence length="695" mass="78258">MNDFLSPQSIAVIGASRNIKKLGSAIVRNIIDYGFQGRVYPINPKAKKIFHLRCYPSVLSVEDKIDLAVIVVPASFVAKIMEECGQKGIRNIVIISAGFREQGKKGLDLENDILRLKGEYKFRILGPNCLGFINTLQNLNATFAANLPNKGNVAFMSQSGAIATSILDMAEEVNLGFSYFVSLGNKLDLNESDFLDIWASDKKLKSIFAYLEDVRSGKHFLQKAREVGYEKPIIVLKPGETAEGKKAISSHTGSLAQDQKIINTGFEQNGLIHVDSIQEFFNLMLIFNNFPVPFGDRIAIITNAGGPAVIATESLIKQQLQLAKFSQVTIKNLGENLPSTINIRDPLDVIGDALSDRYEWALHNLVNDKNIDTILVLLTPQFMTEIKKTANVIVKYAKQKKKLILTSFIGGVNVEKGIDILQKNKVAQFKYPSEAIKALSKLIKYEKWKVQNARRNKFYQFTAIPIHHKLKVEEIFRHKQNEYLKDAEAFKILNLYDVPTAQVYVAKNKQTAKNYLELLKYPVVMKLSSSKLIHKTDYSGVILNVKNEKELLKNFDDLVKKARKYVLEKYIEGVLIQEMLPEGLEIIIGVKKDPNFGHLLMFGSGGIYTEVYKDVAFRIIPTDKISIDKMITETKINKILQGLRGKSYDVSAIKDILIKIQQLVIDFPQISELDLNPLIIGQDFTKVVDVKIKIE</sequence>
<protein>
    <submittedName>
        <fullName evidence="5">Putative acetyl-CoA synthetase (ADP-forming) protein</fullName>
    </submittedName>
</protein>
<proteinExistence type="predicted"/>
<feature type="domain" description="CoA-binding" evidence="4">
    <location>
        <begin position="4"/>
        <end position="99"/>
    </location>
</feature>
<dbReference type="Pfam" id="PF13549">
    <property type="entry name" value="ATP-grasp_5"/>
    <property type="match status" value="1"/>
</dbReference>
<dbReference type="InterPro" id="IPR016102">
    <property type="entry name" value="Succinyl-CoA_synth-like"/>
</dbReference>